<dbReference type="Proteomes" id="UP001454036">
    <property type="component" value="Unassembled WGS sequence"/>
</dbReference>
<dbReference type="AlphaFoldDB" id="A0AAV3RMI5"/>
<evidence type="ECO:0000313" key="2">
    <source>
        <dbReference type="EMBL" id="GAA0176451.1"/>
    </source>
</evidence>
<organism evidence="2 3">
    <name type="scientific">Lithospermum erythrorhizon</name>
    <name type="common">Purple gromwell</name>
    <name type="synonym">Lithospermum officinale var. erythrorhizon</name>
    <dbReference type="NCBI Taxonomy" id="34254"/>
    <lineage>
        <taxon>Eukaryota</taxon>
        <taxon>Viridiplantae</taxon>
        <taxon>Streptophyta</taxon>
        <taxon>Embryophyta</taxon>
        <taxon>Tracheophyta</taxon>
        <taxon>Spermatophyta</taxon>
        <taxon>Magnoliopsida</taxon>
        <taxon>eudicotyledons</taxon>
        <taxon>Gunneridae</taxon>
        <taxon>Pentapetalae</taxon>
        <taxon>asterids</taxon>
        <taxon>lamiids</taxon>
        <taxon>Boraginales</taxon>
        <taxon>Boraginaceae</taxon>
        <taxon>Boraginoideae</taxon>
        <taxon>Lithospermeae</taxon>
        <taxon>Lithospermum</taxon>
    </lineage>
</organism>
<accession>A0AAV3RMI5</accession>
<evidence type="ECO:0000256" key="1">
    <source>
        <dbReference type="SAM" id="MobiDB-lite"/>
    </source>
</evidence>
<gene>
    <name evidence="2" type="ORF">LIER_29442</name>
</gene>
<proteinExistence type="predicted"/>
<keyword evidence="3" id="KW-1185">Reference proteome</keyword>
<name>A0AAV3RMI5_LITER</name>
<comment type="caution">
    <text evidence="2">The sequence shown here is derived from an EMBL/GenBank/DDBJ whole genome shotgun (WGS) entry which is preliminary data.</text>
</comment>
<protein>
    <submittedName>
        <fullName evidence="2">Uncharacterized protein</fullName>
    </submittedName>
</protein>
<sequence>MADQSTNPPSSTAPISPVFHATHEEVRLATLVAEVCGPLHVQPLNSRMGPPPPGPAVPKASKGKTSKDLPPSMK</sequence>
<reference evidence="2 3" key="1">
    <citation type="submission" date="2024-01" db="EMBL/GenBank/DDBJ databases">
        <title>The complete chloroplast genome sequence of Lithospermum erythrorhizon: insights into the phylogenetic relationship among Boraginaceae species and the maternal lineages of purple gromwells.</title>
        <authorList>
            <person name="Okada T."/>
            <person name="Watanabe K."/>
        </authorList>
    </citation>
    <scope>NUCLEOTIDE SEQUENCE [LARGE SCALE GENOMIC DNA]</scope>
</reference>
<dbReference type="EMBL" id="BAABME010010144">
    <property type="protein sequence ID" value="GAA0176451.1"/>
    <property type="molecule type" value="Genomic_DNA"/>
</dbReference>
<feature type="region of interest" description="Disordered" evidence="1">
    <location>
        <begin position="41"/>
        <end position="74"/>
    </location>
</feature>
<evidence type="ECO:0000313" key="3">
    <source>
        <dbReference type="Proteomes" id="UP001454036"/>
    </source>
</evidence>